<evidence type="ECO:0000313" key="1">
    <source>
        <dbReference type="EMBL" id="SDW69214.1"/>
    </source>
</evidence>
<dbReference type="AlphaFoldDB" id="A0A8X8IEQ3"/>
<reference evidence="1 2" key="1">
    <citation type="submission" date="2016-10" db="EMBL/GenBank/DDBJ databases">
        <authorList>
            <person name="Varghese N."/>
            <person name="Submissions S."/>
        </authorList>
    </citation>
    <scope>NUCLEOTIDE SEQUENCE [LARGE SCALE GENOMIC DNA]</scope>
    <source>
        <strain evidence="1 2">DSM 25353</strain>
    </source>
</reference>
<dbReference type="EMBL" id="FNNO01000005">
    <property type="protein sequence ID" value="SDW69214.1"/>
    <property type="molecule type" value="Genomic_DNA"/>
</dbReference>
<proteinExistence type="predicted"/>
<comment type="caution">
    <text evidence="1">The sequence shown here is derived from an EMBL/GenBank/DDBJ whole genome shotgun (WGS) entry which is preliminary data.</text>
</comment>
<gene>
    <name evidence="1" type="ORF">SAMN05444410_10521</name>
</gene>
<accession>A0A8X8IEQ3</accession>
<organism evidence="1 2">
    <name type="scientific">Hydrobacter penzbergensis</name>
    <dbReference type="NCBI Taxonomy" id="1235997"/>
    <lineage>
        <taxon>Bacteria</taxon>
        <taxon>Pseudomonadati</taxon>
        <taxon>Bacteroidota</taxon>
        <taxon>Chitinophagia</taxon>
        <taxon>Chitinophagales</taxon>
        <taxon>Chitinophagaceae</taxon>
        <taxon>Hydrobacter</taxon>
    </lineage>
</organism>
<sequence length="49" mass="5799">MEEQLRFDTVKQYNEHALAETLHPQVSVVKFSEVLMVQKQVKRRDVISI</sequence>
<dbReference type="Proteomes" id="UP000198711">
    <property type="component" value="Unassembled WGS sequence"/>
</dbReference>
<name>A0A8X8IEQ3_9BACT</name>
<protein>
    <submittedName>
        <fullName evidence="1">Uncharacterized protein</fullName>
    </submittedName>
</protein>
<keyword evidence="2" id="KW-1185">Reference proteome</keyword>
<dbReference type="RefSeq" id="WP_257574772.1">
    <property type="nucleotide sequence ID" value="NZ_FNNO01000005.1"/>
</dbReference>
<evidence type="ECO:0000313" key="2">
    <source>
        <dbReference type="Proteomes" id="UP000198711"/>
    </source>
</evidence>